<dbReference type="EMBL" id="CP051677">
    <property type="protein sequence ID" value="QJD81204.1"/>
    <property type="molecule type" value="Genomic_DNA"/>
</dbReference>
<gene>
    <name evidence="4" type="ORF">HH216_01405</name>
</gene>
<dbReference type="InterPro" id="IPR003362">
    <property type="entry name" value="Bact_transf"/>
</dbReference>
<evidence type="ECO:0000259" key="3">
    <source>
        <dbReference type="Pfam" id="PF02397"/>
    </source>
</evidence>
<reference evidence="4 5" key="1">
    <citation type="submission" date="2020-04" db="EMBL/GenBank/DDBJ databases">
        <title>Genome sequencing of novel species.</title>
        <authorList>
            <person name="Heo J."/>
            <person name="Kim S.-J."/>
            <person name="Kim J.-S."/>
            <person name="Hong S.-B."/>
            <person name="Kwon S.-W."/>
        </authorList>
    </citation>
    <scope>NUCLEOTIDE SEQUENCE [LARGE SCALE GENOMIC DNA]</scope>
    <source>
        <strain evidence="4 5">CJU-R4</strain>
    </source>
</reference>
<evidence type="ECO:0000313" key="4">
    <source>
        <dbReference type="EMBL" id="QJD81204.1"/>
    </source>
</evidence>
<keyword evidence="5" id="KW-1185">Reference proteome</keyword>
<sequence>MMDISFPSFTDAPYSQPPVRVPMPDRTAWAKRTFDIVVSFLLLLAILSWLMPLVSLLVRLTSPGPALFMQLRMGRGGIPFRCLKFRTMTYTRNAEFRQAVRNDSRVTKLGAFLRRTSLDEMPQLINVLLGQMSLVGPRPHPLRLDAQHWHTMPGYIDRYAIRPGLTGLAQSRGCRGETAQLIQMQHRVRYDLLYIRKQSFRLDIQICIWTVLNMIGGDDKAW</sequence>
<dbReference type="GO" id="GO:0016780">
    <property type="term" value="F:phosphotransferase activity, for other substituted phosphate groups"/>
    <property type="evidence" value="ECO:0007669"/>
    <property type="project" value="TreeGrafter"/>
</dbReference>
<dbReference type="AlphaFoldDB" id="A0A7L5DRT3"/>
<dbReference type="KEGG" id="srho:HH216_01405"/>
<keyword evidence="2" id="KW-1133">Transmembrane helix</keyword>
<protein>
    <submittedName>
        <fullName evidence="4">Sugar transferase</fullName>
    </submittedName>
</protein>
<evidence type="ECO:0000256" key="1">
    <source>
        <dbReference type="ARBA" id="ARBA00006464"/>
    </source>
</evidence>
<proteinExistence type="inferred from homology"/>
<evidence type="ECO:0000313" key="5">
    <source>
        <dbReference type="Proteomes" id="UP000501128"/>
    </source>
</evidence>
<comment type="similarity">
    <text evidence="1">Belongs to the bacterial sugar transferase family.</text>
</comment>
<dbReference type="Pfam" id="PF02397">
    <property type="entry name" value="Bac_transf"/>
    <property type="match status" value="1"/>
</dbReference>
<dbReference type="PANTHER" id="PTHR30576:SF0">
    <property type="entry name" value="UNDECAPRENYL-PHOSPHATE N-ACETYLGALACTOSAMINYL 1-PHOSPHATE TRANSFERASE-RELATED"/>
    <property type="match status" value="1"/>
</dbReference>
<feature type="domain" description="Bacterial sugar transferase" evidence="3">
    <location>
        <begin position="31"/>
        <end position="215"/>
    </location>
</feature>
<keyword evidence="2" id="KW-0472">Membrane</keyword>
<dbReference type="Proteomes" id="UP000501128">
    <property type="component" value="Chromosome"/>
</dbReference>
<dbReference type="PANTHER" id="PTHR30576">
    <property type="entry name" value="COLANIC BIOSYNTHESIS UDP-GLUCOSE LIPID CARRIER TRANSFERASE"/>
    <property type="match status" value="1"/>
</dbReference>
<evidence type="ECO:0000256" key="2">
    <source>
        <dbReference type="SAM" id="Phobius"/>
    </source>
</evidence>
<organism evidence="4 5">
    <name type="scientific">Spirosoma rhododendri</name>
    <dbReference type="NCBI Taxonomy" id="2728024"/>
    <lineage>
        <taxon>Bacteria</taxon>
        <taxon>Pseudomonadati</taxon>
        <taxon>Bacteroidota</taxon>
        <taxon>Cytophagia</taxon>
        <taxon>Cytophagales</taxon>
        <taxon>Cytophagaceae</taxon>
        <taxon>Spirosoma</taxon>
    </lineage>
</organism>
<accession>A0A7L5DRT3</accession>
<keyword evidence="4" id="KW-0808">Transferase</keyword>
<keyword evidence="2" id="KW-0812">Transmembrane</keyword>
<feature type="transmembrane region" description="Helical" evidence="2">
    <location>
        <begin position="36"/>
        <end position="58"/>
    </location>
</feature>
<name>A0A7L5DRT3_9BACT</name>